<accession>A0A6A6F5S4</accession>
<keyword evidence="4" id="KW-1185">Reference proteome</keyword>
<dbReference type="Pfam" id="PF26113">
    <property type="entry name" value="GH16_XgeA"/>
    <property type="match status" value="2"/>
</dbReference>
<dbReference type="Gene3D" id="2.60.120.200">
    <property type="match status" value="2"/>
</dbReference>
<dbReference type="SUPFAM" id="SSF49899">
    <property type="entry name" value="Concanavalin A-like lectins/glucanases"/>
    <property type="match status" value="1"/>
</dbReference>
<dbReference type="OrthoDB" id="192832at2759"/>
<evidence type="ECO:0000313" key="3">
    <source>
        <dbReference type="EMBL" id="KAF2207921.1"/>
    </source>
</evidence>
<feature type="chain" id="PRO_5025408720" evidence="2">
    <location>
        <begin position="20"/>
        <end position="343"/>
    </location>
</feature>
<dbReference type="InterPro" id="IPR013320">
    <property type="entry name" value="ConA-like_dom_sf"/>
</dbReference>
<dbReference type="PANTHER" id="PTHR10963:SF24">
    <property type="entry name" value="GLYCOSIDASE C21B10.07-RELATED"/>
    <property type="match status" value="1"/>
</dbReference>
<feature type="region of interest" description="Disordered" evidence="1">
    <location>
        <begin position="293"/>
        <end position="316"/>
    </location>
</feature>
<dbReference type="EMBL" id="ML992699">
    <property type="protein sequence ID" value="KAF2207921.1"/>
    <property type="molecule type" value="Genomic_DNA"/>
</dbReference>
<dbReference type="AlphaFoldDB" id="A0A6A6F5S4"/>
<gene>
    <name evidence="3" type="ORF">CERZMDRAFT_101943</name>
</gene>
<organism evidence="3 4">
    <name type="scientific">Cercospora zeae-maydis SCOH1-5</name>
    <dbReference type="NCBI Taxonomy" id="717836"/>
    <lineage>
        <taxon>Eukaryota</taxon>
        <taxon>Fungi</taxon>
        <taxon>Dikarya</taxon>
        <taxon>Ascomycota</taxon>
        <taxon>Pezizomycotina</taxon>
        <taxon>Dothideomycetes</taxon>
        <taxon>Dothideomycetidae</taxon>
        <taxon>Mycosphaerellales</taxon>
        <taxon>Mycosphaerellaceae</taxon>
        <taxon>Cercospora</taxon>
    </lineage>
</organism>
<dbReference type="GO" id="GO:0016787">
    <property type="term" value="F:hydrolase activity"/>
    <property type="evidence" value="ECO:0007669"/>
    <property type="project" value="UniProtKB-KW"/>
</dbReference>
<keyword evidence="2" id="KW-0732">Signal</keyword>
<feature type="signal peptide" evidence="2">
    <location>
        <begin position="1"/>
        <end position="19"/>
    </location>
</feature>
<evidence type="ECO:0000313" key="4">
    <source>
        <dbReference type="Proteomes" id="UP000799539"/>
    </source>
</evidence>
<proteinExistence type="predicted"/>
<protein>
    <submittedName>
        <fullName evidence="3">Glycoside hydrolase family 16 protein</fullName>
    </submittedName>
</protein>
<evidence type="ECO:0000256" key="2">
    <source>
        <dbReference type="SAM" id="SignalP"/>
    </source>
</evidence>
<dbReference type="GO" id="GO:0009251">
    <property type="term" value="P:glucan catabolic process"/>
    <property type="evidence" value="ECO:0007669"/>
    <property type="project" value="TreeGrafter"/>
</dbReference>
<feature type="compositionally biased region" description="Pro residues" evidence="1">
    <location>
        <begin position="299"/>
        <end position="313"/>
    </location>
</feature>
<dbReference type="PANTHER" id="PTHR10963">
    <property type="entry name" value="GLYCOSYL HYDROLASE-RELATED"/>
    <property type="match status" value="1"/>
</dbReference>
<evidence type="ECO:0000256" key="1">
    <source>
        <dbReference type="SAM" id="MobiDB-lite"/>
    </source>
</evidence>
<dbReference type="InterPro" id="IPR050546">
    <property type="entry name" value="Glycosyl_Hydrlase_16"/>
</dbReference>
<keyword evidence="3" id="KW-0378">Hydrolase</keyword>
<reference evidence="3" key="1">
    <citation type="journal article" date="2020" name="Stud. Mycol.">
        <title>101 Dothideomycetes genomes: a test case for predicting lifestyles and emergence of pathogens.</title>
        <authorList>
            <person name="Haridas S."/>
            <person name="Albert R."/>
            <person name="Binder M."/>
            <person name="Bloem J."/>
            <person name="Labutti K."/>
            <person name="Salamov A."/>
            <person name="Andreopoulos B."/>
            <person name="Baker S."/>
            <person name="Barry K."/>
            <person name="Bills G."/>
            <person name="Bluhm B."/>
            <person name="Cannon C."/>
            <person name="Castanera R."/>
            <person name="Culley D."/>
            <person name="Daum C."/>
            <person name="Ezra D."/>
            <person name="Gonzalez J."/>
            <person name="Henrissat B."/>
            <person name="Kuo A."/>
            <person name="Liang C."/>
            <person name="Lipzen A."/>
            <person name="Lutzoni F."/>
            <person name="Magnuson J."/>
            <person name="Mondo S."/>
            <person name="Nolan M."/>
            <person name="Ohm R."/>
            <person name="Pangilinan J."/>
            <person name="Park H.-J."/>
            <person name="Ramirez L."/>
            <person name="Alfaro M."/>
            <person name="Sun H."/>
            <person name="Tritt A."/>
            <person name="Yoshinaga Y."/>
            <person name="Zwiers L.-H."/>
            <person name="Turgeon B."/>
            <person name="Goodwin S."/>
            <person name="Spatafora J."/>
            <person name="Crous P."/>
            <person name="Grigoriev I."/>
        </authorList>
    </citation>
    <scope>NUCLEOTIDE SEQUENCE</scope>
    <source>
        <strain evidence="3">SCOH1-5</strain>
    </source>
</reference>
<dbReference type="Proteomes" id="UP000799539">
    <property type="component" value="Unassembled WGS sequence"/>
</dbReference>
<name>A0A6A6F5S4_9PEZI</name>
<sequence length="343" mass="36831">MGTTLVALLLLRLAVAIRALSYVLQTKLSGPTFFDAFDFWTQYDPTFGFVEYIDRGAAEVLHMLHVTDGVAFFGADAVQTYDPSASKGRKSLRLSTTQTFNQPSSVCGIWPAMWMLGNGPLPWPAYGELDIIEYTNDASHALFAMHTAPNCTVAASGQTGTLLTNDCGEDQGYKGCTISPNMPNTFFPRNAVIPPAVLALNPNPEEFGIPVANFEGSCSIDEHFSNMQLIFNIDFCGTWAGPTFNSNTSCPVLDPANQWKSCNIYVGSRPQAFKEAYFAVKSILIYQSAPAPGQSSSVSPPPPPPSSTPPPVHTSPVAASTQIIVRTSTVVVTASAPHQSPLI</sequence>